<dbReference type="SUPFAM" id="SSF52467">
    <property type="entry name" value="DHS-like NAD/FAD-binding domain"/>
    <property type="match status" value="1"/>
</dbReference>
<dbReference type="Gene3D" id="3.30.565.60">
    <property type="match status" value="1"/>
</dbReference>
<dbReference type="Pfam" id="PF13749">
    <property type="entry name" value="HATPase_c_4"/>
    <property type="match status" value="1"/>
</dbReference>
<evidence type="ECO:0000313" key="2">
    <source>
        <dbReference type="Proteomes" id="UP000436006"/>
    </source>
</evidence>
<dbReference type="RefSeq" id="WP_157588142.1">
    <property type="nucleotide sequence ID" value="NZ_WPIN01000011.1"/>
</dbReference>
<dbReference type="InterPro" id="IPR029035">
    <property type="entry name" value="DHS-like_NAD/FAD-binding_dom"/>
</dbReference>
<dbReference type="Gene3D" id="3.40.50.1220">
    <property type="entry name" value="TPP-binding domain"/>
    <property type="match status" value="1"/>
</dbReference>
<dbReference type="AlphaFoldDB" id="A0A7K1SI33"/>
<sequence length="924" mass="104838">MSYIISNPTASLLPIVRHSDKPRPVLLLGAGASVKSGIPLAGECVSQIAKWAYAREKNINIHKYPLSRSDWWPWLQEKSWFQADKSEPDLYPLLVKHLLIPREERTSFLLDMINPDVPPSQGYFALAELLHSNNFKTVLTTNFDDCLLVAKNNIRRPHYIDVIKTESDYTKISTVPTRPQLIYIHGAVENYNDRNTLEEVGRLDERLVREIFYLLRDRPLIVAGYRGAEKSVMEHLLLENAQYANNYRHGIFWCIRRDSPPDKSPPLLKSLINCIGSNFQFIQIDGFDELFENELLGKIQADGISSIDSETKSSRVNTNQAPPTYDMTPVRKWQDEDLANAILRERLIQYCKALKTYVPDSITRDWLMSQQLHLNLLSKTSNGEIWVNASGLLLFAKEPQRYIPASQIRIRFIGNNIWLKNILNEGEEDSRESFGEIYEQVVDGNLWVQLNAINDILSLINKPYILKGEVSETVLPYPPVALKELIVNAIVHRDYESDRQTVIEVYSDKIKIVNSGGLVDEVLKQVDSNESIELEIAKGKRGIKGYRNPVIADLFYGAGAMEKKGSGLQDVFQLVHLNNGSVHFGPSDDNASFEVTIWSRPEVVDAETNTALPTSVGSTRYAGNIFELLSYPPFVYHAQSLFGWAKDIFVELGENPVPPFLLKSNRIFSFADLSQKNNYLKKVIQTGTVEIMSTLEFEEVVGERDLVYLFNKIFITHLYSKGLVVDASRNRAYFPKFDENARIISYQARIKRASRTVAKPMLASDGIRIKYWEHKAFSYKMKKFGNTWGVLITPGYVFTVDGLKRLLAPERVGKLSTKRASRDYNSAVLNDLFFWSWVISGGNRGSFDIPIFSIPTDPSDPQGDANAELALTFSSQMPVTTINEVAVDLRQTGTEIDWEEIGELDELLSQYADEEADQNSAIDD</sequence>
<dbReference type="EMBL" id="WPIN01000011">
    <property type="protein sequence ID" value="MVM33423.1"/>
    <property type="molecule type" value="Genomic_DNA"/>
</dbReference>
<dbReference type="Proteomes" id="UP000436006">
    <property type="component" value="Unassembled WGS sequence"/>
</dbReference>
<name>A0A7K1SI33_9BACT</name>
<comment type="caution">
    <text evidence="1">The sequence shown here is derived from an EMBL/GenBank/DDBJ whole genome shotgun (WGS) entry which is preliminary data.</text>
</comment>
<dbReference type="PANTHER" id="PTHR30595:SF6">
    <property type="entry name" value="SCHLAFEN ALBA-2 DOMAIN-CONTAINING PROTEIN"/>
    <property type="match status" value="1"/>
</dbReference>
<protein>
    <recommendedName>
        <fullName evidence="3">Transcriptional regulator</fullName>
    </recommendedName>
</protein>
<dbReference type="PANTHER" id="PTHR30595">
    <property type="entry name" value="GLPR-RELATED TRANSCRIPTIONAL REPRESSOR"/>
    <property type="match status" value="1"/>
</dbReference>
<dbReference type="InterPro" id="IPR038475">
    <property type="entry name" value="RecG_C_sf"/>
</dbReference>
<evidence type="ECO:0008006" key="3">
    <source>
        <dbReference type="Google" id="ProtNLM"/>
    </source>
</evidence>
<accession>A0A7K1SI33</accession>
<reference evidence="1 2" key="1">
    <citation type="submission" date="2019-12" db="EMBL/GenBank/DDBJ databases">
        <title>Spirosoma sp. HMF4905 genome sequencing and assembly.</title>
        <authorList>
            <person name="Kang H."/>
            <person name="Cha I."/>
            <person name="Kim H."/>
            <person name="Joh K."/>
        </authorList>
    </citation>
    <scope>NUCLEOTIDE SEQUENCE [LARGE SCALE GENOMIC DNA]</scope>
    <source>
        <strain evidence="1 2">HMF4905</strain>
    </source>
</reference>
<gene>
    <name evidence="1" type="ORF">GO755_25525</name>
</gene>
<dbReference type="Pfam" id="PF13289">
    <property type="entry name" value="SIR2_2"/>
    <property type="match status" value="1"/>
</dbReference>
<proteinExistence type="predicted"/>
<evidence type="ECO:0000313" key="1">
    <source>
        <dbReference type="EMBL" id="MVM33423.1"/>
    </source>
</evidence>
<organism evidence="1 2">
    <name type="scientific">Spirosoma arboris</name>
    <dbReference type="NCBI Taxonomy" id="2682092"/>
    <lineage>
        <taxon>Bacteria</taxon>
        <taxon>Pseudomonadati</taxon>
        <taxon>Bacteroidota</taxon>
        <taxon>Cytophagia</taxon>
        <taxon>Cytophagales</taxon>
        <taxon>Cytophagaceae</taxon>
        <taxon>Spirosoma</taxon>
    </lineage>
</organism>
<keyword evidence="2" id="KW-1185">Reference proteome</keyword>